<dbReference type="GO" id="GO:0003700">
    <property type="term" value="F:DNA-binding transcription factor activity"/>
    <property type="evidence" value="ECO:0007669"/>
    <property type="project" value="InterPro"/>
</dbReference>
<feature type="region of interest" description="Disordered" evidence="12">
    <location>
        <begin position="137"/>
        <end position="163"/>
    </location>
</feature>
<protein>
    <recommendedName>
        <fullName evidence="13">Nuclear receptor domain-containing protein</fullName>
    </recommendedName>
</protein>
<evidence type="ECO:0000256" key="5">
    <source>
        <dbReference type="ARBA" id="ARBA00022771"/>
    </source>
</evidence>
<feature type="compositionally biased region" description="Basic and acidic residues" evidence="12">
    <location>
        <begin position="207"/>
        <end position="230"/>
    </location>
</feature>
<evidence type="ECO:0000256" key="10">
    <source>
        <dbReference type="ARBA" id="ARBA00023170"/>
    </source>
</evidence>
<feature type="compositionally biased region" description="Low complexity" evidence="12">
    <location>
        <begin position="137"/>
        <end position="150"/>
    </location>
</feature>
<dbReference type="FunFam" id="3.30.50.10:FF:000034">
    <property type="entry name" value="CLUMA_CG002674, isoform A"/>
    <property type="match status" value="1"/>
</dbReference>
<dbReference type="Gene3D" id="3.30.50.10">
    <property type="entry name" value="Erythroid Transcription Factor GATA-1, subunit A"/>
    <property type="match status" value="1"/>
</dbReference>
<dbReference type="GO" id="GO:0043565">
    <property type="term" value="F:sequence-specific DNA binding"/>
    <property type="evidence" value="ECO:0007669"/>
    <property type="project" value="InterPro"/>
</dbReference>
<evidence type="ECO:0000256" key="2">
    <source>
        <dbReference type="ARBA" id="ARBA00006647"/>
    </source>
</evidence>
<dbReference type="InterPro" id="IPR050200">
    <property type="entry name" value="Nuclear_hormone_rcpt_NR3"/>
</dbReference>
<dbReference type="GO" id="GO:0008270">
    <property type="term" value="F:zinc ion binding"/>
    <property type="evidence" value="ECO:0007669"/>
    <property type="project" value="UniProtKB-KW"/>
</dbReference>
<gene>
    <name evidence="14" type="ORF">PYX00_008225</name>
</gene>
<dbReference type="Pfam" id="PF00105">
    <property type="entry name" value="zf-C4"/>
    <property type="match status" value="1"/>
</dbReference>
<dbReference type="SMART" id="SM00399">
    <property type="entry name" value="ZnF_C4"/>
    <property type="match status" value="1"/>
</dbReference>
<proteinExistence type="inferred from homology"/>
<feature type="region of interest" description="Disordered" evidence="12">
    <location>
        <begin position="101"/>
        <end position="121"/>
    </location>
</feature>
<evidence type="ECO:0000256" key="8">
    <source>
        <dbReference type="ARBA" id="ARBA00023125"/>
    </source>
</evidence>
<keyword evidence="9" id="KW-0804">Transcription</keyword>
<sequence>MNQQCKVCGEPAAGFHFGAFTCEGCKSFFGRSYNNLNSITECKNNGECIINKKNRTACKSCRLRKCLLVGMSKSGSRYGRRSNWFKIHCLLQEQQQAAVAQLRGKNSSSSPPEGPPPIPLLSPLAFPHANFGNFFRPDNPSSPSISSPDSDSSENGIYSPRMNGTNPFVNKDFYLPVPLHSMFMQSPSITSPFLLPFPFPVTPPKHGHPERTISPERVQKSPDLDEEQHKTSRCSPLNNNDYSSKNKNSNSENESIVKCNKDNDNNDIINNNIEDKVTVRSKRFYLDTILGLHSPKSSPRSPVSEVDYSSDRSPRVDCFEEEQDNPIDLSIKKISFGENEEKIPDKYCCKMSDSDDQEAPSKPATPIEEVKPIPLDLSI</sequence>
<keyword evidence="3" id="KW-0217">Developmental protein</keyword>
<evidence type="ECO:0000256" key="6">
    <source>
        <dbReference type="ARBA" id="ARBA00022833"/>
    </source>
</evidence>
<keyword evidence="6" id="KW-0862">Zinc</keyword>
<dbReference type="PROSITE" id="PS51030">
    <property type="entry name" value="NUCLEAR_REC_DBD_2"/>
    <property type="match status" value="1"/>
</dbReference>
<evidence type="ECO:0000256" key="11">
    <source>
        <dbReference type="ARBA" id="ARBA00023242"/>
    </source>
</evidence>
<evidence type="ECO:0000256" key="9">
    <source>
        <dbReference type="ARBA" id="ARBA00023163"/>
    </source>
</evidence>
<dbReference type="PANTHER" id="PTHR48092">
    <property type="entry name" value="KNIRPS-RELATED PROTEIN-RELATED"/>
    <property type="match status" value="1"/>
</dbReference>
<comment type="similarity">
    <text evidence="2">Belongs to the nuclear hormone receptor family. NR0 subfamily.</text>
</comment>
<evidence type="ECO:0000256" key="12">
    <source>
        <dbReference type="SAM" id="MobiDB-lite"/>
    </source>
</evidence>
<organism evidence="14">
    <name type="scientific">Menopon gallinae</name>
    <name type="common">poultry shaft louse</name>
    <dbReference type="NCBI Taxonomy" id="328185"/>
    <lineage>
        <taxon>Eukaryota</taxon>
        <taxon>Metazoa</taxon>
        <taxon>Ecdysozoa</taxon>
        <taxon>Arthropoda</taxon>
        <taxon>Hexapoda</taxon>
        <taxon>Insecta</taxon>
        <taxon>Pterygota</taxon>
        <taxon>Neoptera</taxon>
        <taxon>Paraneoptera</taxon>
        <taxon>Psocodea</taxon>
        <taxon>Troctomorpha</taxon>
        <taxon>Phthiraptera</taxon>
        <taxon>Amblycera</taxon>
        <taxon>Menoponidae</taxon>
        <taxon>Menopon</taxon>
    </lineage>
</organism>
<keyword evidence="8" id="KW-0238">DNA-binding</keyword>
<keyword evidence="10" id="KW-0675">Receptor</keyword>
<feature type="region of interest" description="Disordered" evidence="12">
    <location>
        <begin position="292"/>
        <end position="315"/>
    </location>
</feature>
<evidence type="ECO:0000256" key="1">
    <source>
        <dbReference type="ARBA" id="ARBA00004123"/>
    </source>
</evidence>
<dbReference type="InterPro" id="IPR001628">
    <property type="entry name" value="Znf_hrmn_rcpt"/>
</dbReference>
<feature type="region of interest" description="Disordered" evidence="12">
    <location>
        <begin position="205"/>
        <end position="267"/>
    </location>
</feature>
<feature type="compositionally biased region" description="Low complexity" evidence="12">
    <location>
        <begin position="101"/>
        <end position="111"/>
    </location>
</feature>
<keyword evidence="11" id="KW-0539">Nucleus</keyword>
<comment type="caution">
    <text evidence="14">The sequence shown here is derived from an EMBL/GenBank/DDBJ whole genome shotgun (WGS) entry which is preliminary data.</text>
</comment>
<feature type="compositionally biased region" description="Low complexity" evidence="12">
    <location>
        <begin position="238"/>
        <end position="254"/>
    </location>
</feature>
<dbReference type="GO" id="GO:0005634">
    <property type="term" value="C:nucleus"/>
    <property type="evidence" value="ECO:0007669"/>
    <property type="project" value="UniProtKB-SubCell"/>
</dbReference>
<feature type="domain" description="Nuclear receptor" evidence="13">
    <location>
        <begin position="2"/>
        <end position="78"/>
    </location>
</feature>
<keyword evidence="7" id="KW-0805">Transcription regulation</keyword>
<name>A0AAW2HN63_9NEOP</name>
<keyword evidence="5" id="KW-0863">Zinc-finger</keyword>
<dbReference type="SUPFAM" id="SSF57716">
    <property type="entry name" value="Glucocorticoid receptor-like (DNA-binding domain)"/>
    <property type="match status" value="1"/>
</dbReference>
<dbReference type="InterPro" id="IPR013088">
    <property type="entry name" value="Znf_NHR/GATA"/>
</dbReference>
<dbReference type="PRINTS" id="PR00047">
    <property type="entry name" value="STROIDFINGER"/>
</dbReference>
<evidence type="ECO:0000259" key="13">
    <source>
        <dbReference type="PROSITE" id="PS51030"/>
    </source>
</evidence>
<evidence type="ECO:0000256" key="7">
    <source>
        <dbReference type="ARBA" id="ARBA00023015"/>
    </source>
</evidence>
<evidence type="ECO:0000256" key="3">
    <source>
        <dbReference type="ARBA" id="ARBA00022473"/>
    </source>
</evidence>
<reference evidence="14" key="1">
    <citation type="journal article" date="2024" name="Gigascience">
        <title>Chromosome-level genome of the poultry shaft louse Menopon gallinae provides insight into the host-switching and adaptive evolution of parasitic lice.</title>
        <authorList>
            <person name="Xu Y."/>
            <person name="Ma L."/>
            <person name="Liu S."/>
            <person name="Liang Y."/>
            <person name="Liu Q."/>
            <person name="He Z."/>
            <person name="Tian L."/>
            <person name="Duan Y."/>
            <person name="Cai W."/>
            <person name="Li H."/>
            <person name="Song F."/>
        </authorList>
    </citation>
    <scope>NUCLEOTIDE SEQUENCE</scope>
    <source>
        <strain evidence="14">Cailab_2023a</strain>
    </source>
</reference>
<dbReference type="AlphaFoldDB" id="A0AAW2HN63"/>
<feature type="region of interest" description="Disordered" evidence="12">
    <location>
        <begin position="348"/>
        <end position="379"/>
    </location>
</feature>
<evidence type="ECO:0000313" key="14">
    <source>
        <dbReference type="EMBL" id="KAL0270967.1"/>
    </source>
</evidence>
<comment type="subcellular location">
    <subcellularLocation>
        <location evidence="1">Nucleus</location>
    </subcellularLocation>
</comment>
<dbReference type="EMBL" id="JARGDH010000004">
    <property type="protein sequence ID" value="KAL0270967.1"/>
    <property type="molecule type" value="Genomic_DNA"/>
</dbReference>
<accession>A0AAW2HN63</accession>
<keyword evidence="4" id="KW-0479">Metal-binding</keyword>
<evidence type="ECO:0000256" key="4">
    <source>
        <dbReference type="ARBA" id="ARBA00022723"/>
    </source>
</evidence>
<dbReference type="PROSITE" id="PS00031">
    <property type="entry name" value="NUCLEAR_REC_DBD_1"/>
    <property type="match status" value="1"/>
</dbReference>